<dbReference type="PANTHER" id="PTHR13847:SF289">
    <property type="entry name" value="GLYCINE OXIDASE"/>
    <property type="match status" value="1"/>
</dbReference>
<evidence type="ECO:0000259" key="2">
    <source>
        <dbReference type="Pfam" id="PF01266"/>
    </source>
</evidence>
<organism evidence="4 5">
    <name type="scientific">Sphingomonas carotinifaciens</name>
    <dbReference type="NCBI Taxonomy" id="1166323"/>
    <lineage>
        <taxon>Bacteria</taxon>
        <taxon>Pseudomonadati</taxon>
        <taxon>Pseudomonadota</taxon>
        <taxon>Alphaproteobacteria</taxon>
        <taxon>Sphingomonadales</taxon>
        <taxon>Sphingomonadaceae</taxon>
        <taxon>Sphingomonas</taxon>
    </lineage>
</organism>
<dbReference type="EMBL" id="WSUT01000005">
    <property type="protein sequence ID" value="MWC44883.1"/>
    <property type="molecule type" value="Genomic_DNA"/>
</dbReference>
<gene>
    <name evidence="3" type="ORF">GQR91_14765</name>
    <name evidence="4" type="ORF">SAMN05216557_10847</name>
</gene>
<dbReference type="Proteomes" id="UP000436801">
    <property type="component" value="Unassembled WGS sequence"/>
</dbReference>
<dbReference type="InterPro" id="IPR006076">
    <property type="entry name" value="FAD-dep_OxRdtase"/>
</dbReference>
<dbReference type="GO" id="GO:0016491">
    <property type="term" value="F:oxidoreductase activity"/>
    <property type="evidence" value="ECO:0007669"/>
    <property type="project" value="UniProtKB-KW"/>
</dbReference>
<dbReference type="Pfam" id="PF01266">
    <property type="entry name" value="DAO"/>
    <property type="match status" value="1"/>
</dbReference>
<reference evidence="3 6" key="2">
    <citation type="submission" date="2019-12" db="EMBL/GenBank/DDBJ databases">
        <authorList>
            <person name="Zheng J."/>
        </authorList>
    </citation>
    <scope>NUCLEOTIDE SEQUENCE [LARGE SCALE GENOMIC DNA]</scope>
    <source>
        <strain evidence="3 6">DSM 27347</strain>
    </source>
</reference>
<dbReference type="OrthoDB" id="9805337at2"/>
<accession>A0A1G7QDT8</accession>
<dbReference type="EMBL" id="FNBI01000008">
    <property type="protein sequence ID" value="SDF96089.1"/>
    <property type="molecule type" value="Genomic_DNA"/>
</dbReference>
<evidence type="ECO:0000313" key="4">
    <source>
        <dbReference type="EMBL" id="SDF96089.1"/>
    </source>
</evidence>
<dbReference type="Gene3D" id="3.50.50.60">
    <property type="entry name" value="FAD/NAD(P)-binding domain"/>
    <property type="match status" value="2"/>
</dbReference>
<proteinExistence type="predicted"/>
<dbReference type="GO" id="GO:0005737">
    <property type="term" value="C:cytoplasm"/>
    <property type="evidence" value="ECO:0007669"/>
    <property type="project" value="TreeGrafter"/>
</dbReference>
<dbReference type="RefSeq" id="WP_149683227.1">
    <property type="nucleotide sequence ID" value="NZ_FNBI01000008.1"/>
</dbReference>
<dbReference type="InterPro" id="IPR036188">
    <property type="entry name" value="FAD/NAD-bd_sf"/>
</dbReference>
<dbReference type="SUPFAM" id="SSF51905">
    <property type="entry name" value="FAD/NAD(P)-binding domain"/>
    <property type="match status" value="1"/>
</dbReference>
<dbReference type="PANTHER" id="PTHR13847">
    <property type="entry name" value="SARCOSINE DEHYDROGENASE-RELATED"/>
    <property type="match status" value="1"/>
</dbReference>
<dbReference type="Proteomes" id="UP000323502">
    <property type="component" value="Unassembled WGS sequence"/>
</dbReference>
<dbReference type="Gene3D" id="3.30.9.10">
    <property type="entry name" value="D-Amino Acid Oxidase, subunit A, domain 2"/>
    <property type="match status" value="1"/>
</dbReference>
<name>A0A1G7QDT8_9SPHN</name>
<reference evidence="4 5" key="1">
    <citation type="submission" date="2016-10" db="EMBL/GenBank/DDBJ databases">
        <authorList>
            <person name="Varghese N."/>
            <person name="Submissions S."/>
        </authorList>
    </citation>
    <scope>NUCLEOTIDE SEQUENCE [LARGE SCALE GENOMIC DNA]</scope>
    <source>
        <strain evidence="4 5">S7-754</strain>
    </source>
</reference>
<dbReference type="PRINTS" id="PR00411">
    <property type="entry name" value="PNDRDTASEI"/>
</dbReference>
<evidence type="ECO:0000313" key="3">
    <source>
        <dbReference type="EMBL" id="MWC44883.1"/>
    </source>
</evidence>
<keyword evidence="5" id="KW-1185">Reference proteome</keyword>
<keyword evidence="1" id="KW-0560">Oxidoreductase</keyword>
<evidence type="ECO:0000313" key="6">
    <source>
        <dbReference type="Proteomes" id="UP000436801"/>
    </source>
</evidence>
<sequence length="416" mass="44093">MRNHSVEAPRTILVIGGGVIGLSSALALQRLGLEVTLVEASTDVRAASWGNAGHIATEQAEPIASPRIVRSAARRLFLRGGALALPPRQIAHWLPFALRLTRAATPTRFERGRAALSGLLAQAMPAWRRYVDAIAAPDLLRENGHVVVWETPETAAAGLAAWRAADIGTTRFVPLERHELDALRHRIATPLAGGIRFTGTGQIADPGRLAHATRAAFLAAGGTERIATVTAIDARSATLADGARLTADRVVLAAGTGSAALLRPHGLKVPIIAERGYHLQSPPEPDWPADLPPIVFEDRSMIVTRFESGLRAASFVEFAGHAAPPDPRKWARLHRHAAALGLPMADAEGWMGARPTLPDYLPAIGQAAGILCAFGHNHLGLTLAPITAEAIAALALGERPPVDLTRLAPDRFSRGL</sequence>
<dbReference type="AlphaFoldDB" id="A0A1G7QDT8"/>
<evidence type="ECO:0000313" key="5">
    <source>
        <dbReference type="Proteomes" id="UP000323502"/>
    </source>
</evidence>
<evidence type="ECO:0000256" key="1">
    <source>
        <dbReference type="ARBA" id="ARBA00023002"/>
    </source>
</evidence>
<feature type="domain" description="FAD dependent oxidoreductase" evidence="2">
    <location>
        <begin position="12"/>
        <end position="394"/>
    </location>
</feature>
<protein>
    <submittedName>
        <fullName evidence="4">D-amino-acid dehydrogenase</fullName>
    </submittedName>
    <submittedName>
        <fullName evidence="3">FAD-dependent oxidoreductase</fullName>
    </submittedName>
</protein>
<dbReference type="SUPFAM" id="SSF54373">
    <property type="entry name" value="FAD-linked reductases, C-terminal domain"/>
    <property type="match status" value="1"/>
</dbReference>